<dbReference type="OrthoDB" id="3064611at2759"/>
<name>A0A0D0BBY4_9AGAR</name>
<accession>A0A0D0BBY4</accession>
<dbReference type="EMBL" id="KN834772">
    <property type="protein sequence ID" value="KIK61235.1"/>
    <property type="molecule type" value="Genomic_DNA"/>
</dbReference>
<protein>
    <recommendedName>
        <fullName evidence="4">Reverse transcriptase Ty1/copia-type domain-containing protein</fullName>
    </recommendedName>
</protein>
<keyword evidence="3" id="KW-1185">Reference proteome</keyword>
<evidence type="ECO:0008006" key="4">
    <source>
        <dbReference type="Google" id="ProtNLM"/>
    </source>
</evidence>
<evidence type="ECO:0000313" key="2">
    <source>
        <dbReference type="EMBL" id="KIK61235.1"/>
    </source>
</evidence>
<evidence type="ECO:0000256" key="1">
    <source>
        <dbReference type="SAM" id="MobiDB-lite"/>
    </source>
</evidence>
<dbReference type="Proteomes" id="UP000053593">
    <property type="component" value="Unassembled WGS sequence"/>
</dbReference>
<dbReference type="AlphaFoldDB" id="A0A0D0BBY4"/>
<gene>
    <name evidence="2" type="ORF">GYMLUDRAFT_243877</name>
</gene>
<evidence type="ECO:0000313" key="3">
    <source>
        <dbReference type="Proteomes" id="UP000053593"/>
    </source>
</evidence>
<dbReference type="HOGENOM" id="CLU_1619220_0_0_1"/>
<sequence>MTGVALQSNGIVFDVNIEVEQLGWSEETNQQSQPTPNIDVPQPKDAPPVPPLSASALTMPNPAPATFSLEYQQDENCTWDKAADWATAVVMVSTIKGGGEVAIPKSYNKAMQNLSDWIPLMQKEIDSLQAHNCWTLVDWPSNVKILNGMWVFNLKLDGDGNVLK</sequence>
<proteinExistence type="predicted"/>
<feature type="compositionally biased region" description="Polar residues" evidence="1">
    <location>
        <begin position="26"/>
        <end position="36"/>
    </location>
</feature>
<feature type="region of interest" description="Disordered" evidence="1">
    <location>
        <begin position="26"/>
        <end position="57"/>
    </location>
</feature>
<organism evidence="2 3">
    <name type="scientific">Collybiopsis luxurians FD-317 M1</name>
    <dbReference type="NCBI Taxonomy" id="944289"/>
    <lineage>
        <taxon>Eukaryota</taxon>
        <taxon>Fungi</taxon>
        <taxon>Dikarya</taxon>
        <taxon>Basidiomycota</taxon>
        <taxon>Agaricomycotina</taxon>
        <taxon>Agaricomycetes</taxon>
        <taxon>Agaricomycetidae</taxon>
        <taxon>Agaricales</taxon>
        <taxon>Marasmiineae</taxon>
        <taxon>Omphalotaceae</taxon>
        <taxon>Collybiopsis</taxon>
        <taxon>Collybiopsis luxurians</taxon>
    </lineage>
</organism>
<reference evidence="2 3" key="1">
    <citation type="submission" date="2014-04" db="EMBL/GenBank/DDBJ databases">
        <title>Evolutionary Origins and Diversification of the Mycorrhizal Mutualists.</title>
        <authorList>
            <consortium name="DOE Joint Genome Institute"/>
            <consortium name="Mycorrhizal Genomics Consortium"/>
            <person name="Kohler A."/>
            <person name="Kuo A."/>
            <person name="Nagy L.G."/>
            <person name="Floudas D."/>
            <person name="Copeland A."/>
            <person name="Barry K.W."/>
            <person name="Cichocki N."/>
            <person name="Veneault-Fourrey C."/>
            <person name="LaButti K."/>
            <person name="Lindquist E.A."/>
            <person name="Lipzen A."/>
            <person name="Lundell T."/>
            <person name="Morin E."/>
            <person name="Murat C."/>
            <person name="Riley R."/>
            <person name="Ohm R."/>
            <person name="Sun H."/>
            <person name="Tunlid A."/>
            <person name="Henrissat B."/>
            <person name="Grigoriev I.V."/>
            <person name="Hibbett D.S."/>
            <person name="Martin F."/>
        </authorList>
    </citation>
    <scope>NUCLEOTIDE SEQUENCE [LARGE SCALE GENOMIC DNA]</scope>
    <source>
        <strain evidence="2 3">FD-317 M1</strain>
    </source>
</reference>